<dbReference type="Proteomes" id="UP000492821">
    <property type="component" value="Unassembled WGS sequence"/>
</dbReference>
<evidence type="ECO:0000313" key="2">
    <source>
        <dbReference type="Proteomes" id="UP000492821"/>
    </source>
</evidence>
<accession>A0A7E4VZ54</accession>
<dbReference type="AlphaFoldDB" id="A0A7E4VZ54"/>
<organism evidence="2 3">
    <name type="scientific">Panagrellus redivivus</name>
    <name type="common">Microworm</name>
    <dbReference type="NCBI Taxonomy" id="6233"/>
    <lineage>
        <taxon>Eukaryota</taxon>
        <taxon>Metazoa</taxon>
        <taxon>Ecdysozoa</taxon>
        <taxon>Nematoda</taxon>
        <taxon>Chromadorea</taxon>
        <taxon>Rhabditida</taxon>
        <taxon>Tylenchina</taxon>
        <taxon>Panagrolaimomorpha</taxon>
        <taxon>Panagrolaimoidea</taxon>
        <taxon>Panagrolaimidae</taxon>
        <taxon>Panagrellus</taxon>
    </lineage>
</organism>
<evidence type="ECO:0000256" key="1">
    <source>
        <dbReference type="SAM" id="Phobius"/>
    </source>
</evidence>
<keyword evidence="1" id="KW-0812">Transmembrane</keyword>
<keyword evidence="2" id="KW-1185">Reference proteome</keyword>
<reference evidence="3" key="2">
    <citation type="submission" date="2020-10" db="UniProtKB">
        <authorList>
            <consortium name="WormBaseParasite"/>
        </authorList>
    </citation>
    <scope>IDENTIFICATION</scope>
</reference>
<feature type="transmembrane region" description="Helical" evidence="1">
    <location>
        <begin position="35"/>
        <end position="58"/>
    </location>
</feature>
<proteinExistence type="predicted"/>
<keyword evidence="1" id="KW-0472">Membrane</keyword>
<reference evidence="2" key="1">
    <citation type="journal article" date="2013" name="Genetics">
        <title>The draft genome and transcriptome of Panagrellus redivivus are shaped by the harsh demands of a free-living lifestyle.</title>
        <authorList>
            <person name="Srinivasan J."/>
            <person name="Dillman A.R."/>
            <person name="Macchietto M.G."/>
            <person name="Heikkinen L."/>
            <person name="Lakso M."/>
            <person name="Fracchia K.M."/>
            <person name="Antoshechkin I."/>
            <person name="Mortazavi A."/>
            <person name="Wong G."/>
            <person name="Sternberg P.W."/>
        </authorList>
    </citation>
    <scope>NUCLEOTIDE SEQUENCE [LARGE SCALE GENOMIC DNA]</scope>
    <source>
        <strain evidence="2">MT8872</strain>
    </source>
</reference>
<name>A0A7E4VZ54_PANRE</name>
<evidence type="ECO:0000313" key="3">
    <source>
        <dbReference type="WBParaSite" id="Pan_g5164.t1"/>
    </source>
</evidence>
<protein>
    <submittedName>
        <fullName evidence="3">ShKT domain-containing protein</fullName>
    </submittedName>
</protein>
<sequence>MCVFVSHRRRLHAADRVPEALTVTLNWYPVMRPSVIFAVLIVVLMSTITTVAAGGCAYANARCNEDNYCQAFCPYCSASHCAYGFCVFRGCEM</sequence>
<keyword evidence="1" id="KW-1133">Transmembrane helix</keyword>
<dbReference type="WBParaSite" id="Pan_g5164.t1">
    <property type="protein sequence ID" value="Pan_g5164.t1"/>
    <property type="gene ID" value="Pan_g5164"/>
</dbReference>